<dbReference type="PANTHER" id="PTHR12827:SF3">
    <property type="entry name" value="ANAPHASE-PROMOTING COMPLEX SUBUNIT 1"/>
    <property type="match status" value="1"/>
</dbReference>
<dbReference type="InterPro" id="IPR046794">
    <property type="entry name" value="Apc1_MidN"/>
</dbReference>
<evidence type="ECO:0000259" key="8">
    <source>
        <dbReference type="Pfam" id="PF18122"/>
    </source>
</evidence>
<dbReference type="Proteomes" id="UP001168821">
    <property type="component" value="Unassembled WGS sequence"/>
</dbReference>
<evidence type="ECO:0000256" key="5">
    <source>
        <dbReference type="ARBA" id="ARBA00023306"/>
    </source>
</evidence>
<keyword evidence="12" id="KW-1185">Reference proteome</keyword>
<keyword evidence="3" id="KW-0677">Repeat</keyword>
<feature type="region of interest" description="Disordered" evidence="6">
    <location>
        <begin position="1"/>
        <end position="30"/>
    </location>
</feature>
<evidence type="ECO:0000256" key="6">
    <source>
        <dbReference type="SAM" id="MobiDB-lite"/>
    </source>
</evidence>
<feature type="domain" description="Anaphase-promoting complex subunit 1 C-terminal" evidence="8">
    <location>
        <begin position="1795"/>
        <end position="1944"/>
    </location>
</feature>
<dbReference type="GO" id="GO:0007091">
    <property type="term" value="P:metaphase/anaphase transition of mitotic cell cycle"/>
    <property type="evidence" value="ECO:0007669"/>
    <property type="project" value="TreeGrafter"/>
</dbReference>
<evidence type="ECO:0000313" key="12">
    <source>
        <dbReference type="Proteomes" id="UP001168821"/>
    </source>
</evidence>
<dbReference type="Pfam" id="PF18122">
    <property type="entry name" value="APC1_C"/>
    <property type="match status" value="1"/>
</dbReference>
<evidence type="ECO:0000259" key="9">
    <source>
        <dbReference type="Pfam" id="PF20518"/>
    </source>
</evidence>
<keyword evidence="5" id="KW-0131">Cell cycle</keyword>
<feature type="domain" description="Anaphase-promoting complex subunit 1 beta-sandwich" evidence="10">
    <location>
        <begin position="1679"/>
        <end position="1759"/>
    </location>
</feature>
<evidence type="ECO:0008006" key="13">
    <source>
        <dbReference type="Google" id="ProtNLM"/>
    </source>
</evidence>
<evidence type="ECO:0000259" key="10">
    <source>
        <dbReference type="Pfam" id="PF21282"/>
    </source>
</evidence>
<protein>
    <recommendedName>
        <fullName evidence="13">Anaphase-promoting complex subunit 1</fullName>
    </recommendedName>
</protein>
<feature type="domain" description="Anaphase-promoting complex subunit 1 middle" evidence="9">
    <location>
        <begin position="749"/>
        <end position="1035"/>
    </location>
</feature>
<dbReference type="GO" id="GO:0005680">
    <property type="term" value="C:anaphase-promoting complex"/>
    <property type="evidence" value="ECO:0007669"/>
    <property type="project" value="InterPro"/>
</dbReference>
<keyword evidence="2" id="KW-0132">Cell division</keyword>
<dbReference type="InterPro" id="IPR024990">
    <property type="entry name" value="Apc1"/>
</dbReference>
<dbReference type="GO" id="GO:0031145">
    <property type="term" value="P:anaphase-promoting complex-dependent catabolic process"/>
    <property type="evidence" value="ECO:0007669"/>
    <property type="project" value="TreeGrafter"/>
</dbReference>
<dbReference type="InterPro" id="IPR048971">
    <property type="entry name" value="Apc1_3rd"/>
</dbReference>
<organism evidence="11 12">
    <name type="scientific">Zophobas morio</name>
    <dbReference type="NCBI Taxonomy" id="2755281"/>
    <lineage>
        <taxon>Eukaryota</taxon>
        <taxon>Metazoa</taxon>
        <taxon>Ecdysozoa</taxon>
        <taxon>Arthropoda</taxon>
        <taxon>Hexapoda</taxon>
        <taxon>Insecta</taxon>
        <taxon>Pterygota</taxon>
        <taxon>Neoptera</taxon>
        <taxon>Endopterygota</taxon>
        <taxon>Coleoptera</taxon>
        <taxon>Polyphaga</taxon>
        <taxon>Cucujiformia</taxon>
        <taxon>Tenebrionidae</taxon>
        <taxon>Zophobas</taxon>
    </lineage>
</organism>
<dbReference type="FunFam" id="1.25.10.10:FF:000747">
    <property type="entry name" value="Shattered"/>
    <property type="match status" value="1"/>
</dbReference>
<evidence type="ECO:0000256" key="1">
    <source>
        <dbReference type="ARBA" id="ARBA00010547"/>
    </source>
</evidence>
<evidence type="ECO:0000256" key="4">
    <source>
        <dbReference type="ARBA" id="ARBA00022776"/>
    </source>
</evidence>
<dbReference type="InterPro" id="IPR049255">
    <property type="entry name" value="Apc1_N"/>
</dbReference>
<dbReference type="Pfam" id="PF20518">
    <property type="entry name" value="Apc1_MidN"/>
    <property type="match status" value="1"/>
</dbReference>
<dbReference type="GO" id="GO:0060090">
    <property type="term" value="F:molecular adaptor activity"/>
    <property type="evidence" value="ECO:0007669"/>
    <property type="project" value="TreeGrafter"/>
</dbReference>
<dbReference type="GO" id="GO:0070979">
    <property type="term" value="P:protein K11-linked ubiquitination"/>
    <property type="evidence" value="ECO:0007669"/>
    <property type="project" value="TreeGrafter"/>
</dbReference>
<accession>A0AA38IIG3</accession>
<dbReference type="EMBL" id="JALNTZ010000004">
    <property type="protein sequence ID" value="KAJ3654582.1"/>
    <property type="molecule type" value="Genomic_DNA"/>
</dbReference>
<dbReference type="InterPro" id="IPR041221">
    <property type="entry name" value="APC1_C"/>
</dbReference>
<reference evidence="11" key="1">
    <citation type="journal article" date="2023" name="G3 (Bethesda)">
        <title>Whole genome assemblies of Zophobas morio and Tenebrio molitor.</title>
        <authorList>
            <person name="Kaur S."/>
            <person name="Stinson S.A."/>
            <person name="diCenzo G.C."/>
        </authorList>
    </citation>
    <scope>NUCLEOTIDE SEQUENCE</scope>
    <source>
        <strain evidence="11">QUZm001</strain>
    </source>
</reference>
<dbReference type="Pfam" id="PF12859">
    <property type="entry name" value="ANAPC1"/>
    <property type="match status" value="1"/>
</dbReference>
<keyword evidence="4" id="KW-0498">Mitosis</keyword>
<comment type="caution">
    <text evidence="11">The sequence shown here is derived from an EMBL/GenBank/DDBJ whole genome shotgun (WGS) entry which is preliminary data.</text>
</comment>
<comment type="similarity">
    <text evidence="1">Belongs to the APC1 family.</text>
</comment>
<evidence type="ECO:0000256" key="2">
    <source>
        <dbReference type="ARBA" id="ARBA00022618"/>
    </source>
</evidence>
<dbReference type="Pfam" id="PF21282">
    <property type="entry name" value="APC1_3rd"/>
    <property type="match status" value="1"/>
</dbReference>
<dbReference type="Gene3D" id="1.25.10.10">
    <property type="entry name" value="Leucine-rich Repeat Variant"/>
    <property type="match status" value="2"/>
</dbReference>
<gene>
    <name evidence="11" type="ORF">Zmor_013760</name>
</gene>
<evidence type="ECO:0000256" key="3">
    <source>
        <dbReference type="ARBA" id="ARBA00022737"/>
    </source>
</evidence>
<evidence type="ECO:0000313" key="11">
    <source>
        <dbReference type="EMBL" id="KAJ3654582.1"/>
    </source>
</evidence>
<feature type="domain" description="Anaphase-promoting complex subunit 1 N-terminal" evidence="7">
    <location>
        <begin position="146"/>
        <end position="266"/>
    </location>
</feature>
<name>A0AA38IIG3_9CUCU</name>
<dbReference type="GO" id="GO:0051301">
    <property type="term" value="P:cell division"/>
    <property type="evidence" value="ECO:0007669"/>
    <property type="project" value="UniProtKB-KW"/>
</dbReference>
<dbReference type="InterPro" id="IPR011989">
    <property type="entry name" value="ARM-like"/>
</dbReference>
<evidence type="ECO:0000259" key="7">
    <source>
        <dbReference type="Pfam" id="PF12859"/>
    </source>
</evidence>
<sequence>MIAASDPQEFVPSGRQQALKHPGRGQFVPKKSFGETEDLLLDKLEKVSLKERKEPEWWLLRKAPIGQFKENWSNRSKNGDKDCFHSNFNKSFYRQDVHDKSCSFKSFEHSHKTDKRASDNISRFSTKQENVCSSCGANSVKNRLNFMEDELYVKGNTVIWSRGLDSCDNLDNGRKTICAYTSSLPIKHAIWCTFYCEHPAYETDLFPVYNKQEDSSGVPVPSVCIVDAHNIQVFTQKGEDFVTALPFQIEKIWNIKYGIFLEKEMDGHISTLENKPSLYSLAFPLDEVCPVVMNIGSHIQVLSNNFKLVYTNEDPSICLMYDIQTRQHSVYYVRRVTSQEKIDFVQKINSTFHSAASLSNKLKSRYSMWECVKNSNYLNVPSPISSRPGSVASFYNQVHHSKSQSSMATVSRCQSPATSSVGSPWLQMASRLNTSVPCGGNNYAQSECSFFDSSKLMTYLNSSPVICLEHLWTDPNLTHDDTTSSSASKVFLCDDFTDQWYLCYVLPIKCQLCMVQIDFSDASNIRFGMMNHISAKDAVPVPTIRVLAVLEHNGNVSLYSGLTLVGKLHIGGTLVQHTPSPYVRRNLSNFTSPFPRRSSLLPHCKPSDPKFDEHLLSPVMPETSNVPPRSGNILQLNFQIENNLPKAVLNGLRDPIENRITLRYSDGTYYRINLPPLTAHPLIESCIVGLKQCLSRDVISVVLTKWYATRNALGAQDMNLEQEWNNFQGLLLELLGYEQQGVSINEDCPVTPLSNPKKLKHSTSGNDDDWVYLTNSIHETKISQCLKHNLRLAGTTKPSITNVKNTSQINVNSILFPSIKLVHFCLHLLYEDLKLNVLRSEDLKLLGVFLNKLSRDLGLVEYSVHYWKDFPDICTIRSSEIVGPSERKFVNECAFVDKKPASVMNFIYDLMQGGETGHYPFVNHVNNRSRDIIEICGVIFKQLHSTNTTLIKYLEPNFSLSEHLILDEELVSPGRTPAEQAVLLMTAKNITVRDIDTLPPAIYLLMYSTLWKCRTEPPSDLPVEAYYLLWRDDLAAQAKQMQDEKSDGSNDKNGMFTSQLQGIVPTSKQVDGEQQDGMEDIESPLIKLRFPDDMRVAEARKMLQSSKPVPIVLVQRPDVSDHDFIEEQEKHLYAICTRTMALSPGRGMFTLRTSTPVITEPLQTPQLCLAGKAPPKGTTVELNHIDTPSNMNLWPLYHNGVANGLRITPNAHSIDNTWIIFNKPKGSMEQQMEHAGFLMALGLNGHLKNLNVLNTYDYLAKLHEMTSIGILLGLSAAFRGTCDLSMTKMLSLHLEALLPPTSMELDVHQNVQVAGLLGIGLVYQGTSHRHIIEVLLSEIGRPPGPEMENSVDRESYSLAAGLSLGLVTLKQGSCSLGLSDLNISDRLHYYMVGGNRRPLTGAQKDKYKVPSFQIREGSSVNLDVTAPGATIALGLMYLGTGNKAVADWMAPPETQYLLDFVRPDFLMFRILARALILWNDIEPTQEWVESQVPSTIRPYCMIKPTSNSNIDYEAMNQAYCNIVTGACFALALKFAGSADEDAFQTLLHFCHMFTNLTIKSIAELAGKPTVEMCLNVLLLSTSMVMAGTGNLDIMRLVRLLRRRVGVASSAVVTYGSHLAMHMALGLLFLGGGRYTLSNSPQNVAALICAFYPKFPTHSNDNRYHLQAFRHLYVLAVEPRLIIPKEVHSGKSCYASLTVVKIDGKTSFVKGPGIIPNLETLQKVAVDDDRYWPVVFKRGQNWDALTTILSTNGFIEVKQRAGCLSYLADKLGYHSQLAKTLTQSEMVPWDPPASSIVSFTHDQAIKFFCDHFLAVDNEQSTAEELRVRKILTKATYDAVVKDKLIIVPVISFLLKVISDMKMLPNSTNLWQIKLIFAQILSTSLSCNLISPEVVLSVKQQITDTLENWEGSLVEPLQAYLNGDESICEPDVFPRLAMYVIFYDIPFKYDCCGMEILEAMLKIQKKFSVTTLDKMMKFKFKVPTCKY</sequence>
<proteinExistence type="inferred from homology"/>
<dbReference type="FunFam" id="1.25.10.10:FF:000302">
    <property type="entry name" value="Anaphase-promoting complex subunit 1"/>
    <property type="match status" value="1"/>
</dbReference>
<dbReference type="PANTHER" id="PTHR12827">
    <property type="entry name" value="MEIOTIC CHECKPOINT REGULATOR TSG24 FAMILY MEMBER"/>
    <property type="match status" value="1"/>
</dbReference>